<feature type="region of interest" description="Disordered" evidence="1">
    <location>
        <begin position="158"/>
        <end position="184"/>
    </location>
</feature>
<sequence length="216" mass="24824">MVGPIGGLIKERPMALTTPEICERYARLINWEAESVDAFVALLHPEVEWVTKRRRFSGKRRVELLLRQARHARRRTQGLHYVALVSGHPRDDGSHTDCVVTVPIRQPDKHDSRTYFATDGWFIIHMFTYHEWMDRAWPYPERLKRKLAELHSKGIPINPVHLRPQPQKMVWPDDGRNLEDADTDRGQGGLRVIREHVAEALGANAVGELIPALGLE</sequence>
<dbReference type="EMBL" id="JAVRIB010000015">
    <property type="protein sequence ID" value="MDT0635912.1"/>
    <property type="molecule type" value="Genomic_DNA"/>
</dbReference>
<evidence type="ECO:0000256" key="1">
    <source>
        <dbReference type="SAM" id="MobiDB-lite"/>
    </source>
</evidence>
<feature type="compositionally biased region" description="Basic and acidic residues" evidence="1">
    <location>
        <begin position="171"/>
        <end position="184"/>
    </location>
</feature>
<evidence type="ECO:0000313" key="2">
    <source>
        <dbReference type="EMBL" id="MDT0635912.1"/>
    </source>
</evidence>
<gene>
    <name evidence="2" type="ORF">RM532_13235</name>
</gene>
<evidence type="ECO:0000313" key="3">
    <source>
        <dbReference type="Proteomes" id="UP001251857"/>
    </source>
</evidence>
<name>A0ABU3C2X6_9GAMM</name>
<keyword evidence="3" id="KW-1185">Reference proteome</keyword>
<organism evidence="2 3">
    <name type="scientific">Spectribacter hydrogenoxidans</name>
    <dbReference type="NCBI Taxonomy" id="3075608"/>
    <lineage>
        <taxon>Bacteria</taxon>
        <taxon>Pseudomonadati</taxon>
        <taxon>Pseudomonadota</taxon>
        <taxon>Gammaproteobacteria</taxon>
        <taxon>Salinisphaerales</taxon>
        <taxon>Salinisphaeraceae</taxon>
        <taxon>Spectribacter</taxon>
    </lineage>
</organism>
<comment type="caution">
    <text evidence="2">The sequence shown here is derived from an EMBL/GenBank/DDBJ whole genome shotgun (WGS) entry which is preliminary data.</text>
</comment>
<evidence type="ECO:0008006" key="4">
    <source>
        <dbReference type="Google" id="ProtNLM"/>
    </source>
</evidence>
<dbReference type="RefSeq" id="WP_311653813.1">
    <property type="nucleotide sequence ID" value="NZ_JAVRIB010000015.1"/>
</dbReference>
<accession>A0ABU3C2X6</accession>
<dbReference type="Proteomes" id="UP001251857">
    <property type="component" value="Unassembled WGS sequence"/>
</dbReference>
<protein>
    <recommendedName>
        <fullName evidence="4">SnoaL-like domain-containing protein</fullName>
    </recommendedName>
</protein>
<proteinExistence type="predicted"/>
<reference evidence="2 3" key="1">
    <citation type="submission" date="2023-09" db="EMBL/GenBank/DDBJ databases">
        <authorList>
            <person name="Rey-Velasco X."/>
        </authorList>
    </citation>
    <scope>NUCLEOTIDE SEQUENCE [LARGE SCALE GENOMIC DNA]</scope>
    <source>
        <strain evidence="2 3">W335</strain>
    </source>
</reference>